<dbReference type="PROSITE" id="PS50110">
    <property type="entry name" value="RESPONSE_REGULATORY"/>
    <property type="match status" value="1"/>
</dbReference>
<dbReference type="PROSITE" id="PS50043">
    <property type="entry name" value="HTH_LUXR_2"/>
    <property type="match status" value="1"/>
</dbReference>
<dbReference type="AlphaFoldDB" id="A0A291PNH2"/>
<evidence type="ECO:0000259" key="6">
    <source>
        <dbReference type="PROSITE" id="PS50043"/>
    </source>
</evidence>
<dbReference type="RefSeq" id="WP_071392056.1">
    <property type="nucleotide sequence ID" value="NZ_JBMUMV010000002.1"/>
</dbReference>
<dbReference type="SMART" id="SM00421">
    <property type="entry name" value="HTH_LUXR"/>
    <property type="match status" value="1"/>
</dbReference>
<dbReference type="InterPro" id="IPR011006">
    <property type="entry name" value="CheY-like_superfamily"/>
</dbReference>
<evidence type="ECO:0000256" key="4">
    <source>
        <dbReference type="ARBA" id="ARBA00023163"/>
    </source>
</evidence>
<keyword evidence="4" id="KW-0804">Transcription</keyword>
<dbReference type="InterPro" id="IPR058245">
    <property type="entry name" value="NreC/VraR/RcsB-like_REC"/>
</dbReference>
<dbReference type="GO" id="GO:0006355">
    <property type="term" value="P:regulation of DNA-templated transcription"/>
    <property type="evidence" value="ECO:0007669"/>
    <property type="project" value="InterPro"/>
</dbReference>
<dbReference type="Gene3D" id="3.40.50.2300">
    <property type="match status" value="1"/>
</dbReference>
<dbReference type="CDD" id="cd17535">
    <property type="entry name" value="REC_NarL-like"/>
    <property type="match status" value="1"/>
</dbReference>
<sequence length="215" mass="23990">MKIVIADDHHVVRKGLRYFFATQEDIEVVGEASTGAEALQQAEKTEPDIILMDLSMPDMDGIEAAKIAAERFPDISIVVLTSYSDQEHVIPALKAGAKAYQLKDAQPDDLVKTLREVYSGRYRLSADIVPHVLTHMVQDNQDKEKYYQLTPREKDVLQEIAKGKSNKEIAAALFISEKTVKTHVSNLLSKLNLSDRTQAALYAVKYNVFGKAVKS</sequence>
<dbReference type="Pfam" id="PF00196">
    <property type="entry name" value="GerE"/>
    <property type="match status" value="1"/>
</dbReference>
<proteinExistence type="predicted"/>
<dbReference type="GO" id="GO:0003677">
    <property type="term" value="F:DNA binding"/>
    <property type="evidence" value="ECO:0007669"/>
    <property type="project" value="UniProtKB-KW"/>
</dbReference>
<reference evidence="8" key="1">
    <citation type="submission" date="2016-11" db="EMBL/GenBank/DDBJ databases">
        <authorList>
            <person name="Jaros S."/>
            <person name="Januszkiewicz K."/>
            <person name="Wedrychowicz H."/>
        </authorList>
    </citation>
    <scope>NUCLEOTIDE SEQUENCE</scope>
    <source>
        <strain evidence="8">SYBC H47</strain>
    </source>
</reference>
<keyword evidence="8" id="KW-0808">Transferase</keyword>
<dbReference type="PANTHER" id="PTHR43214:SF43">
    <property type="entry name" value="TWO-COMPONENT RESPONSE REGULATOR"/>
    <property type="match status" value="1"/>
</dbReference>
<dbReference type="SMART" id="SM00448">
    <property type="entry name" value="REC"/>
    <property type="match status" value="1"/>
</dbReference>
<keyword evidence="3" id="KW-0238">DNA-binding</keyword>
<evidence type="ECO:0000256" key="3">
    <source>
        <dbReference type="ARBA" id="ARBA00023125"/>
    </source>
</evidence>
<dbReference type="InterPro" id="IPR039420">
    <property type="entry name" value="WalR-like"/>
</dbReference>
<dbReference type="InterPro" id="IPR000792">
    <property type="entry name" value="Tscrpt_reg_LuxR_C"/>
</dbReference>
<dbReference type="EMBL" id="KY081652">
    <property type="protein sequence ID" value="ATL14487.1"/>
    <property type="molecule type" value="Genomic_DNA"/>
</dbReference>
<feature type="domain" description="Response regulatory" evidence="7">
    <location>
        <begin position="2"/>
        <end position="118"/>
    </location>
</feature>
<feature type="domain" description="HTH luxR-type" evidence="6">
    <location>
        <begin position="142"/>
        <end position="207"/>
    </location>
</feature>
<evidence type="ECO:0000313" key="8">
    <source>
        <dbReference type="EMBL" id="ATL14487.1"/>
    </source>
</evidence>
<evidence type="ECO:0000256" key="5">
    <source>
        <dbReference type="PROSITE-ProRule" id="PRU00169"/>
    </source>
</evidence>
<dbReference type="CDD" id="cd06170">
    <property type="entry name" value="LuxR_C_like"/>
    <property type="match status" value="1"/>
</dbReference>
<keyword evidence="2" id="KW-0805">Transcription regulation</keyword>
<dbReference type="PANTHER" id="PTHR43214">
    <property type="entry name" value="TWO-COMPONENT RESPONSE REGULATOR"/>
    <property type="match status" value="1"/>
</dbReference>
<dbReference type="Pfam" id="PF00072">
    <property type="entry name" value="Response_reg"/>
    <property type="match status" value="1"/>
</dbReference>
<feature type="modified residue" description="4-aspartylphosphate" evidence="5">
    <location>
        <position position="53"/>
    </location>
</feature>
<dbReference type="PROSITE" id="PS00622">
    <property type="entry name" value="HTH_LUXR_1"/>
    <property type="match status" value="1"/>
</dbReference>
<evidence type="ECO:0000256" key="1">
    <source>
        <dbReference type="ARBA" id="ARBA00022553"/>
    </source>
</evidence>
<dbReference type="InterPro" id="IPR001789">
    <property type="entry name" value="Sig_transdc_resp-reg_receiver"/>
</dbReference>
<dbReference type="GO" id="GO:0016301">
    <property type="term" value="F:kinase activity"/>
    <property type="evidence" value="ECO:0007669"/>
    <property type="project" value="UniProtKB-KW"/>
</dbReference>
<dbReference type="GO" id="GO:0000160">
    <property type="term" value="P:phosphorelay signal transduction system"/>
    <property type="evidence" value="ECO:0007669"/>
    <property type="project" value="InterPro"/>
</dbReference>
<evidence type="ECO:0000259" key="7">
    <source>
        <dbReference type="PROSITE" id="PS50110"/>
    </source>
</evidence>
<dbReference type="FunFam" id="1.10.10.10:FF:000153">
    <property type="entry name" value="LuxR family transcriptional regulator"/>
    <property type="match status" value="1"/>
</dbReference>
<accession>A0A291PNH2</accession>
<organism evidence="8">
    <name type="scientific">Bacillus amyloliquefaciens</name>
    <name type="common">Bacillus velezensis</name>
    <dbReference type="NCBI Taxonomy" id="1390"/>
    <lineage>
        <taxon>Bacteria</taxon>
        <taxon>Bacillati</taxon>
        <taxon>Bacillota</taxon>
        <taxon>Bacilli</taxon>
        <taxon>Bacillales</taxon>
        <taxon>Bacillaceae</taxon>
        <taxon>Bacillus</taxon>
        <taxon>Bacillus amyloliquefaciens group</taxon>
    </lineage>
</organism>
<keyword evidence="1 5" id="KW-0597">Phosphoprotein</keyword>
<keyword evidence="8" id="KW-0418">Kinase</keyword>
<name>A0A291PNH2_BACAM</name>
<protein>
    <submittedName>
        <fullName evidence="8">Sensory transduction histidine kinase</fullName>
    </submittedName>
</protein>
<evidence type="ECO:0000256" key="2">
    <source>
        <dbReference type="ARBA" id="ARBA00023015"/>
    </source>
</evidence>
<dbReference type="PRINTS" id="PR00038">
    <property type="entry name" value="HTHLUXR"/>
</dbReference>
<dbReference type="SUPFAM" id="SSF52172">
    <property type="entry name" value="CheY-like"/>
    <property type="match status" value="1"/>
</dbReference>